<dbReference type="AlphaFoldDB" id="A0A1E5GD41"/>
<feature type="domain" description="DUF1541" evidence="2">
    <location>
        <begin position="91"/>
        <end position="140"/>
    </location>
</feature>
<accession>A0A1E5GD41</accession>
<dbReference type="OrthoDB" id="1701949at2"/>
<protein>
    <recommendedName>
        <fullName evidence="2">DUF1541 domain-containing protein</fullName>
    </recommendedName>
</protein>
<evidence type="ECO:0000313" key="3">
    <source>
        <dbReference type="EMBL" id="OEG10633.1"/>
    </source>
</evidence>
<feature type="region of interest" description="Disordered" evidence="1">
    <location>
        <begin position="1"/>
        <end position="22"/>
    </location>
</feature>
<evidence type="ECO:0000313" key="4">
    <source>
        <dbReference type="Proteomes" id="UP000095094"/>
    </source>
</evidence>
<evidence type="ECO:0000259" key="2">
    <source>
        <dbReference type="Pfam" id="PF07563"/>
    </source>
</evidence>
<sequence>MITSERNRNKNNQADLKKAQQPKFQIDEQVTVTTGYSPGTQAMTGKIAGSYDTRAYTVTYQPTNGQPLVVNYKWIIQEEIVDSPKEKLTNGKMVLLNADHQIGMEGAKAVIESSISTTVYKIEYPELANETGTHQVWMIEEDLMQPGNE</sequence>
<dbReference type="Proteomes" id="UP000095094">
    <property type="component" value="Unassembled WGS sequence"/>
</dbReference>
<reference evidence="4" key="1">
    <citation type="submission" date="2016-09" db="EMBL/GenBank/DDBJ databases">
        <authorList>
            <person name="Gulvik C.A."/>
        </authorList>
    </citation>
    <scope>NUCLEOTIDE SEQUENCE [LARGE SCALE GENOMIC DNA]</scope>
    <source>
        <strain evidence="4">LMG 8895</strain>
    </source>
</reference>
<dbReference type="Pfam" id="PF07563">
    <property type="entry name" value="DUF1541"/>
    <property type="match status" value="2"/>
</dbReference>
<organism evidence="3 4">
    <name type="scientific">Enterococcus termitis</name>
    <dbReference type="NCBI Taxonomy" id="332950"/>
    <lineage>
        <taxon>Bacteria</taxon>
        <taxon>Bacillati</taxon>
        <taxon>Bacillota</taxon>
        <taxon>Bacilli</taxon>
        <taxon>Lactobacillales</taxon>
        <taxon>Enterococcaceae</taxon>
        <taxon>Enterococcus</taxon>
    </lineage>
</organism>
<dbReference type="RefSeq" id="WP_069664414.1">
    <property type="nucleotide sequence ID" value="NZ_JBHUJJ010000001.1"/>
</dbReference>
<proteinExistence type="predicted"/>
<feature type="domain" description="DUF1541" evidence="2">
    <location>
        <begin position="28"/>
        <end position="77"/>
    </location>
</feature>
<keyword evidence="4" id="KW-1185">Reference proteome</keyword>
<dbReference type="EMBL" id="MIJY01000043">
    <property type="protein sequence ID" value="OEG10633.1"/>
    <property type="molecule type" value="Genomic_DNA"/>
</dbReference>
<comment type="caution">
    <text evidence="3">The sequence shown here is derived from an EMBL/GenBank/DDBJ whole genome shotgun (WGS) entry which is preliminary data.</text>
</comment>
<dbReference type="Gene3D" id="2.30.30.1210">
    <property type="entry name" value="Domain of unknown function DUF1541"/>
    <property type="match status" value="1"/>
</dbReference>
<name>A0A1E5GD41_9ENTE</name>
<gene>
    <name evidence="3" type="ORF">BCR25_09215</name>
</gene>
<dbReference type="InterPro" id="IPR011438">
    <property type="entry name" value="DUF1541"/>
</dbReference>
<evidence type="ECO:0000256" key="1">
    <source>
        <dbReference type="SAM" id="MobiDB-lite"/>
    </source>
</evidence>